<keyword evidence="1" id="KW-0732">Signal</keyword>
<protein>
    <submittedName>
        <fullName evidence="2">Uncharacterized protein</fullName>
    </submittedName>
</protein>
<comment type="caution">
    <text evidence="2">The sequence shown here is derived from an EMBL/GenBank/DDBJ whole genome shotgun (WGS) entry which is preliminary data.</text>
</comment>
<dbReference type="InterPro" id="IPR053322">
    <property type="entry name" value="PLA2-like"/>
</dbReference>
<dbReference type="OrthoDB" id="5869656at2759"/>
<dbReference type="PANTHER" id="PTHR34228:SF1">
    <property type="entry name" value="PROTEIN CBG09517"/>
    <property type="match status" value="1"/>
</dbReference>
<accession>A0A9P1IIP7</accession>
<sequence>MFFLVIFLLFPISSQDSSSEEFEILLEERRKIPDRNWFCGAGWKSRWFAYGWMKACFAGQYGFNHQCAIHDDCYDQQMGQEKCDDQFCEGNALIAKNDGRGFCKPYVDGSCLAVKQYGAPAYASAATHQNNYVPYLMHRNEFGAIYNEIFTGCKLQNATFSSCGYNYEECLIYKYEKCGENLKTCILDTKNYRTSEPSCDLVVEKVAEQIKF</sequence>
<reference evidence="2" key="1">
    <citation type="submission" date="2022-11" db="EMBL/GenBank/DDBJ databases">
        <authorList>
            <person name="Kikuchi T."/>
        </authorList>
    </citation>
    <scope>NUCLEOTIDE SEQUENCE</scope>
    <source>
        <strain evidence="2">PS1010</strain>
    </source>
</reference>
<dbReference type="EMBL" id="CANHGI010000003">
    <property type="protein sequence ID" value="CAI5443922.1"/>
    <property type="molecule type" value="Genomic_DNA"/>
</dbReference>
<feature type="signal peptide" evidence="1">
    <location>
        <begin position="1"/>
        <end position="19"/>
    </location>
</feature>
<organism evidence="2 3">
    <name type="scientific">Caenorhabditis angaria</name>
    <dbReference type="NCBI Taxonomy" id="860376"/>
    <lineage>
        <taxon>Eukaryota</taxon>
        <taxon>Metazoa</taxon>
        <taxon>Ecdysozoa</taxon>
        <taxon>Nematoda</taxon>
        <taxon>Chromadorea</taxon>
        <taxon>Rhabditida</taxon>
        <taxon>Rhabditina</taxon>
        <taxon>Rhabditomorpha</taxon>
        <taxon>Rhabditoidea</taxon>
        <taxon>Rhabditidae</taxon>
        <taxon>Peloderinae</taxon>
        <taxon>Caenorhabditis</taxon>
    </lineage>
</organism>
<evidence type="ECO:0000256" key="1">
    <source>
        <dbReference type="SAM" id="SignalP"/>
    </source>
</evidence>
<keyword evidence="3" id="KW-1185">Reference proteome</keyword>
<evidence type="ECO:0000313" key="2">
    <source>
        <dbReference type="EMBL" id="CAI5443922.1"/>
    </source>
</evidence>
<feature type="chain" id="PRO_5040351878" evidence="1">
    <location>
        <begin position="20"/>
        <end position="212"/>
    </location>
</feature>
<proteinExistence type="predicted"/>
<dbReference type="AlphaFoldDB" id="A0A9P1IIP7"/>
<name>A0A9P1IIP7_9PELO</name>
<dbReference type="PANTHER" id="PTHR34228">
    <property type="entry name" value="PROTEIN CBG09474-RELATED"/>
    <property type="match status" value="1"/>
</dbReference>
<evidence type="ECO:0000313" key="3">
    <source>
        <dbReference type="Proteomes" id="UP001152747"/>
    </source>
</evidence>
<dbReference type="Proteomes" id="UP001152747">
    <property type="component" value="Unassembled WGS sequence"/>
</dbReference>
<gene>
    <name evidence="2" type="ORF">CAMP_LOCUS6559</name>
</gene>